<dbReference type="InterPro" id="IPR000595">
    <property type="entry name" value="cNMP-bd_dom"/>
</dbReference>
<dbReference type="CDD" id="cd00038">
    <property type="entry name" value="CAP_ED"/>
    <property type="match status" value="1"/>
</dbReference>
<dbReference type="EMBL" id="QFFI01000022">
    <property type="protein sequence ID" value="PWG62148.1"/>
    <property type="molecule type" value="Genomic_DNA"/>
</dbReference>
<name>A0A2U2MZA5_9GAMM</name>
<evidence type="ECO:0000256" key="2">
    <source>
        <dbReference type="ARBA" id="ARBA00023125"/>
    </source>
</evidence>
<dbReference type="NCBIfam" id="NF008365">
    <property type="entry name" value="PRK11161.1"/>
    <property type="match status" value="1"/>
</dbReference>
<dbReference type="InterPro" id="IPR012318">
    <property type="entry name" value="HTH_CRP"/>
</dbReference>
<evidence type="ECO:0000256" key="3">
    <source>
        <dbReference type="ARBA" id="ARBA00023163"/>
    </source>
</evidence>
<dbReference type="Gene3D" id="1.10.10.10">
    <property type="entry name" value="Winged helix-like DNA-binding domain superfamily/Winged helix DNA-binding domain"/>
    <property type="match status" value="1"/>
</dbReference>
<dbReference type="FunFam" id="1.10.10.10:FF:000028">
    <property type="entry name" value="Fumarate/nitrate reduction transcriptional regulator Fnr"/>
    <property type="match status" value="1"/>
</dbReference>
<dbReference type="Pfam" id="PF13545">
    <property type="entry name" value="HTH_Crp_2"/>
    <property type="match status" value="1"/>
</dbReference>
<dbReference type="PROSITE" id="PS50042">
    <property type="entry name" value="CNMP_BINDING_3"/>
    <property type="match status" value="1"/>
</dbReference>
<protein>
    <submittedName>
        <fullName evidence="6">Transcriptional regulator FNR</fullName>
    </submittedName>
</protein>
<feature type="domain" description="HTH crp-type" evidence="5">
    <location>
        <begin position="162"/>
        <end position="235"/>
    </location>
</feature>
<dbReference type="Proteomes" id="UP000245474">
    <property type="component" value="Unassembled WGS sequence"/>
</dbReference>
<dbReference type="GO" id="GO:0003677">
    <property type="term" value="F:DNA binding"/>
    <property type="evidence" value="ECO:0007669"/>
    <property type="project" value="UniProtKB-KW"/>
</dbReference>
<dbReference type="InterPro" id="IPR018490">
    <property type="entry name" value="cNMP-bd_dom_sf"/>
</dbReference>
<dbReference type="PANTHER" id="PTHR24567">
    <property type="entry name" value="CRP FAMILY TRANSCRIPTIONAL REGULATORY PROTEIN"/>
    <property type="match status" value="1"/>
</dbReference>
<dbReference type="AlphaFoldDB" id="A0A2U2MZA5"/>
<dbReference type="SUPFAM" id="SSF46785">
    <property type="entry name" value="Winged helix' DNA-binding domain"/>
    <property type="match status" value="1"/>
</dbReference>
<dbReference type="GO" id="GO:0003700">
    <property type="term" value="F:DNA-binding transcription factor activity"/>
    <property type="evidence" value="ECO:0007669"/>
    <property type="project" value="InterPro"/>
</dbReference>
<organism evidence="6 7">
    <name type="scientific">Sediminicurvatus halobius</name>
    <dbReference type="NCBI Taxonomy" id="2182432"/>
    <lineage>
        <taxon>Bacteria</taxon>
        <taxon>Pseudomonadati</taxon>
        <taxon>Pseudomonadota</taxon>
        <taxon>Gammaproteobacteria</taxon>
        <taxon>Chromatiales</taxon>
        <taxon>Ectothiorhodospiraceae</taxon>
        <taxon>Sediminicurvatus</taxon>
    </lineage>
</organism>
<dbReference type="InterPro" id="IPR050397">
    <property type="entry name" value="Env_Response_Regulators"/>
</dbReference>
<evidence type="ECO:0000313" key="7">
    <source>
        <dbReference type="Proteomes" id="UP000245474"/>
    </source>
</evidence>
<keyword evidence="2" id="KW-0238">DNA-binding</keyword>
<dbReference type="PROSITE" id="PS00042">
    <property type="entry name" value="HTH_CRP_1"/>
    <property type="match status" value="1"/>
</dbReference>
<dbReference type="CDD" id="cd00092">
    <property type="entry name" value="HTH_CRP"/>
    <property type="match status" value="1"/>
</dbReference>
<accession>A0A2U2MZA5</accession>
<keyword evidence="7" id="KW-1185">Reference proteome</keyword>
<dbReference type="PROSITE" id="PS51063">
    <property type="entry name" value="HTH_CRP_2"/>
    <property type="match status" value="1"/>
</dbReference>
<dbReference type="PRINTS" id="PR00034">
    <property type="entry name" value="HTHCRP"/>
</dbReference>
<dbReference type="RefSeq" id="WP_109679351.1">
    <property type="nucleotide sequence ID" value="NZ_CP086615.1"/>
</dbReference>
<gene>
    <name evidence="6" type="ORF">DEM34_13525</name>
</gene>
<dbReference type="GO" id="GO:0005829">
    <property type="term" value="C:cytosol"/>
    <property type="evidence" value="ECO:0007669"/>
    <property type="project" value="TreeGrafter"/>
</dbReference>
<dbReference type="FunFam" id="2.60.120.10:FF:000004">
    <property type="entry name" value="Fumarate/nitrate reduction transcriptional regulator Fnr"/>
    <property type="match status" value="1"/>
</dbReference>
<dbReference type="InterPro" id="IPR018335">
    <property type="entry name" value="Tscrpt_reg_HTH_Crp-type_CS"/>
</dbReference>
<dbReference type="InterPro" id="IPR036388">
    <property type="entry name" value="WH-like_DNA-bd_sf"/>
</dbReference>
<evidence type="ECO:0000313" key="6">
    <source>
        <dbReference type="EMBL" id="PWG62148.1"/>
    </source>
</evidence>
<proteinExistence type="predicted"/>
<dbReference type="OrthoDB" id="7643467at2"/>
<evidence type="ECO:0000256" key="1">
    <source>
        <dbReference type="ARBA" id="ARBA00023015"/>
    </source>
</evidence>
<dbReference type="Gene3D" id="2.60.120.10">
    <property type="entry name" value="Jelly Rolls"/>
    <property type="match status" value="1"/>
</dbReference>
<feature type="domain" description="Cyclic nucleotide-binding" evidence="4">
    <location>
        <begin position="28"/>
        <end position="126"/>
    </location>
</feature>
<dbReference type="Pfam" id="PF00027">
    <property type="entry name" value="cNMP_binding"/>
    <property type="match status" value="1"/>
</dbReference>
<dbReference type="PANTHER" id="PTHR24567:SF75">
    <property type="entry name" value="FUMARATE AND NITRATE REDUCTION REGULATORY PROTEIN"/>
    <property type="match status" value="1"/>
</dbReference>
<comment type="caution">
    <text evidence="6">The sequence shown here is derived from an EMBL/GenBank/DDBJ whole genome shotgun (WGS) entry which is preliminary data.</text>
</comment>
<dbReference type="SUPFAM" id="SSF51206">
    <property type="entry name" value="cAMP-binding domain-like"/>
    <property type="match status" value="1"/>
</dbReference>
<evidence type="ECO:0000259" key="4">
    <source>
        <dbReference type="PROSITE" id="PS50042"/>
    </source>
</evidence>
<keyword evidence="3" id="KW-0804">Transcription</keyword>
<dbReference type="SMART" id="SM00419">
    <property type="entry name" value="HTH_CRP"/>
    <property type="match status" value="1"/>
</dbReference>
<sequence>MTSADVSDFRVSSLRSACTNCSLVQLCLPVSLSQSDVALLDDIVQRRRPLQRNDHLYREGDDFHAIYAVRSGALKTYTVSSGGEEQVTGFHLPGELVGLDAINTWRHPCSAEALETTSVCELPFERLEDLASEIPGLQRQLLRLMSREIFSDQEMLFAMARRTAEERLAILLLSLSDRFARRGLSATRFRLPMARSELGNYLGLAPETMSRLFRRFRDQGWLSAEGREVRLTDVEALHELAGRPPEDAAAVGQRDTGY</sequence>
<reference evidence="6 7" key="1">
    <citation type="submission" date="2018-05" db="EMBL/GenBank/DDBJ databases">
        <title>Spiribacter halobius sp. nov., a moderately halophilic bacterium isolated from marine solar saltern.</title>
        <authorList>
            <person name="Zheng W.-S."/>
            <person name="Lu D.-C."/>
            <person name="Du Z.-J."/>
        </authorList>
    </citation>
    <scope>NUCLEOTIDE SEQUENCE [LARGE SCALE GENOMIC DNA]</scope>
    <source>
        <strain evidence="6 7">E85</strain>
    </source>
</reference>
<dbReference type="SMART" id="SM00100">
    <property type="entry name" value="cNMP"/>
    <property type="match status" value="1"/>
</dbReference>
<keyword evidence="1" id="KW-0805">Transcription regulation</keyword>
<evidence type="ECO:0000259" key="5">
    <source>
        <dbReference type="PROSITE" id="PS51063"/>
    </source>
</evidence>
<dbReference type="InterPro" id="IPR036390">
    <property type="entry name" value="WH_DNA-bd_sf"/>
</dbReference>
<dbReference type="InterPro" id="IPR014710">
    <property type="entry name" value="RmlC-like_jellyroll"/>
</dbReference>